<evidence type="ECO:0000256" key="1">
    <source>
        <dbReference type="ARBA" id="ARBA00023242"/>
    </source>
</evidence>
<dbReference type="InterPro" id="IPR001138">
    <property type="entry name" value="Zn2Cys6_DnaBD"/>
</dbReference>
<dbReference type="GO" id="GO:0005634">
    <property type="term" value="C:nucleus"/>
    <property type="evidence" value="ECO:0007669"/>
    <property type="project" value="TreeGrafter"/>
</dbReference>
<keyword evidence="5" id="KW-1185">Reference proteome</keyword>
<protein>
    <recommendedName>
        <fullName evidence="3">Zn(2)-C6 fungal-type domain-containing protein</fullName>
    </recommendedName>
</protein>
<sequence length="714" mass="77372">MEPFYFPDHAHSPQRGSLLPPPYAFPLPTGPSALYSHAAAPTATTYASDSTPVTHNDHLVSSPPTSSVVASPGSANIAAALSMATIFPVDTRLLLSSNSMFALGHRRRASVSRSRTGCWTCRLRRKKCSEEKPACAACLRLKLACDGYGERPDFMKTAEAMGRKRDEIRRSIRAFKNHHAAGSVAADDSDADVDADTGTGSVSGSISGFVPDDSHISVPVPVPSVSHGVREASSTASSSPAVNGESGFRSQRRHLTHLPKFLDIDLPTLDIHSPACPLPLLSHYIHEVPSNVFTPAVDRASQILLVVVYFRLAVRLLHPALFLEPDDRVDFKLLLYDASIANPYIWRSVCALASVYTSVVLCGSPASSDTSCVSPAKAQFAIDANSLLSAPTNASLPEDELECAMLLGWNLYTLQRLVGPNDTATLHTLLKLTSRFGLLSSTTRQSPLLRVLAAYTMHADIIHAANSRTRPVLSATYADMLSSHFRGTAIFPNAATGVPIATPLLLILSRILDFEQDIDDGGLTTNFVLGLEAVSCSLDTFLIDADPSKATTMRCSELFRLSIRAFLSCFVSRARADGPNAYIIARDSPSVRETIAAFCKLLAADFLALQHSTSQMSQPDMVFQDSIAGQELERCILWSLTFIGSITPPELHSLYGPCRDIIQRVFETCVSLGSLGNWSMAWRIVCTCWRSDLWADGKSFRDVLREEACGNVVI</sequence>
<dbReference type="AlphaFoldDB" id="A0A1E3Q488"/>
<gene>
    <name evidence="4" type="ORF">LIPSTDRAFT_105026</name>
</gene>
<accession>A0A1E3Q488</accession>
<dbReference type="PANTHER" id="PTHR37534">
    <property type="entry name" value="TRANSCRIPTIONAL ACTIVATOR PROTEIN UGA3"/>
    <property type="match status" value="1"/>
</dbReference>
<dbReference type="EMBL" id="KV454295">
    <property type="protein sequence ID" value="ODQ72388.1"/>
    <property type="molecule type" value="Genomic_DNA"/>
</dbReference>
<dbReference type="InterPro" id="IPR036864">
    <property type="entry name" value="Zn2-C6_fun-type_DNA-bd_sf"/>
</dbReference>
<dbReference type="PANTHER" id="PTHR37534:SF7">
    <property type="entry name" value="TRANSCRIPTIONAL ACTIVATOR PROTEIN UGA3"/>
    <property type="match status" value="1"/>
</dbReference>
<dbReference type="GO" id="GO:0000976">
    <property type="term" value="F:transcription cis-regulatory region binding"/>
    <property type="evidence" value="ECO:0007669"/>
    <property type="project" value="TreeGrafter"/>
</dbReference>
<name>A0A1E3Q488_LIPST</name>
<dbReference type="CDD" id="cd00067">
    <property type="entry name" value="GAL4"/>
    <property type="match status" value="1"/>
</dbReference>
<evidence type="ECO:0000256" key="2">
    <source>
        <dbReference type="SAM" id="MobiDB-lite"/>
    </source>
</evidence>
<dbReference type="Proteomes" id="UP000094385">
    <property type="component" value="Unassembled WGS sequence"/>
</dbReference>
<dbReference type="SUPFAM" id="SSF57701">
    <property type="entry name" value="Zn2/Cys6 DNA-binding domain"/>
    <property type="match status" value="1"/>
</dbReference>
<dbReference type="GO" id="GO:0000981">
    <property type="term" value="F:DNA-binding transcription factor activity, RNA polymerase II-specific"/>
    <property type="evidence" value="ECO:0007669"/>
    <property type="project" value="InterPro"/>
</dbReference>
<dbReference type="GO" id="GO:0008270">
    <property type="term" value="F:zinc ion binding"/>
    <property type="evidence" value="ECO:0007669"/>
    <property type="project" value="InterPro"/>
</dbReference>
<dbReference type="PROSITE" id="PS50048">
    <property type="entry name" value="ZN2_CY6_FUNGAL_2"/>
    <property type="match status" value="1"/>
</dbReference>
<feature type="region of interest" description="Disordered" evidence="2">
    <location>
        <begin position="46"/>
        <end position="67"/>
    </location>
</feature>
<evidence type="ECO:0000259" key="3">
    <source>
        <dbReference type="PROSITE" id="PS50048"/>
    </source>
</evidence>
<dbReference type="PROSITE" id="PS00463">
    <property type="entry name" value="ZN2_CY6_FUNGAL_1"/>
    <property type="match status" value="1"/>
</dbReference>
<evidence type="ECO:0000313" key="4">
    <source>
        <dbReference type="EMBL" id="ODQ72388.1"/>
    </source>
</evidence>
<dbReference type="STRING" id="675824.A0A1E3Q488"/>
<reference evidence="4 5" key="1">
    <citation type="journal article" date="2016" name="Proc. Natl. Acad. Sci. U.S.A.">
        <title>Comparative genomics of biotechnologically important yeasts.</title>
        <authorList>
            <person name="Riley R."/>
            <person name="Haridas S."/>
            <person name="Wolfe K.H."/>
            <person name="Lopes M.R."/>
            <person name="Hittinger C.T."/>
            <person name="Goeker M."/>
            <person name="Salamov A.A."/>
            <person name="Wisecaver J.H."/>
            <person name="Long T.M."/>
            <person name="Calvey C.H."/>
            <person name="Aerts A.L."/>
            <person name="Barry K.W."/>
            <person name="Choi C."/>
            <person name="Clum A."/>
            <person name="Coughlan A.Y."/>
            <person name="Deshpande S."/>
            <person name="Douglass A.P."/>
            <person name="Hanson S.J."/>
            <person name="Klenk H.-P."/>
            <person name="LaButti K.M."/>
            <person name="Lapidus A."/>
            <person name="Lindquist E.A."/>
            <person name="Lipzen A.M."/>
            <person name="Meier-Kolthoff J.P."/>
            <person name="Ohm R.A."/>
            <person name="Otillar R.P."/>
            <person name="Pangilinan J.L."/>
            <person name="Peng Y."/>
            <person name="Rokas A."/>
            <person name="Rosa C.A."/>
            <person name="Scheuner C."/>
            <person name="Sibirny A.A."/>
            <person name="Slot J.C."/>
            <person name="Stielow J.B."/>
            <person name="Sun H."/>
            <person name="Kurtzman C.P."/>
            <person name="Blackwell M."/>
            <person name="Grigoriev I.V."/>
            <person name="Jeffries T.W."/>
        </authorList>
    </citation>
    <scope>NUCLEOTIDE SEQUENCE [LARGE SCALE GENOMIC DNA]</scope>
    <source>
        <strain evidence="4 5">NRRL Y-11557</strain>
    </source>
</reference>
<feature type="domain" description="Zn(2)-C6 fungal-type" evidence="3">
    <location>
        <begin position="117"/>
        <end position="145"/>
    </location>
</feature>
<organism evidence="4 5">
    <name type="scientific">Lipomyces starkeyi NRRL Y-11557</name>
    <dbReference type="NCBI Taxonomy" id="675824"/>
    <lineage>
        <taxon>Eukaryota</taxon>
        <taxon>Fungi</taxon>
        <taxon>Dikarya</taxon>
        <taxon>Ascomycota</taxon>
        <taxon>Saccharomycotina</taxon>
        <taxon>Lipomycetes</taxon>
        <taxon>Lipomycetales</taxon>
        <taxon>Lipomycetaceae</taxon>
        <taxon>Lipomyces</taxon>
    </lineage>
</organism>
<dbReference type="Pfam" id="PF00172">
    <property type="entry name" value="Zn_clus"/>
    <property type="match status" value="1"/>
</dbReference>
<evidence type="ECO:0000313" key="5">
    <source>
        <dbReference type="Proteomes" id="UP000094385"/>
    </source>
</evidence>
<dbReference type="OrthoDB" id="3251668at2759"/>
<keyword evidence="1" id="KW-0539">Nucleus</keyword>
<proteinExistence type="predicted"/>
<dbReference type="Gene3D" id="4.10.240.10">
    <property type="entry name" value="Zn(2)-C6 fungal-type DNA-binding domain"/>
    <property type="match status" value="1"/>
</dbReference>
<dbReference type="SMART" id="SM00066">
    <property type="entry name" value="GAL4"/>
    <property type="match status" value="1"/>
</dbReference>
<dbReference type="GO" id="GO:0045944">
    <property type="term" value="P:positive regulation of transcription by RNA polymerase II"/>
    <property type="evidence" value="ECO:0007669"/>
    <property type="project" value="TreeGrafter"/>
</dbReference>